<feature type="domain" description="Histone RNA hairpin-binding protein RNA-binding" evidence="4">
    <location>
        <begin position="45"/>
        <end position="112"/>
    </location>
</feature>
<evidence type="ECO:0000256" key="1">
    <source>
        <dbReference type="ARBA" id="ARBA00006151"/>
    </source>
</evidence>
<evidence type="ECO:0000256" key="3">
    <source>
        <dbReference type="SAM" id="Phobius"/>
    </source>
</evidence>
<comment type="caution">
    <text evidence="5">The sequence shown here is derived from an EMBL/GenBank/DDBJ whole genome shotgun (WGS) entry which is preliminary data.</text>
</comment>
<feature type="transmembrane region" description="Helical" evidence="3">
    <location>
        <begin position="297"/>
        <end position="320"/>
    </location>
</feature>
<dbReference type="GO" id="GO:0003729">
    <property type="term" value="F:mRNA binding"/>
    <property type="evidence" value="ECO:0007669"/>
    <property type="project" value="InterPro"/>
</dbReference>
<dbReference type="GO" id="GO:0071204">
    <property type="term" value="C:histone pre-mRNA 3'end processing complex"/>
    <property type="evidence" value="ECO:0007669"/>
    <property type="project" value="TreeGrafter"/>
</dbReference>
<keyword evidence="3" id="KW-1133">Transmembrane helix</keyword>
<proteinExistence type="inferred from homology"/>
<dbReference type="AlphaFoldDB" id="A0AAD5U1B4"/>
<protein>
    <recommendedName>
        <fullName evidence="4">Histone RNA hairpin-binding protein RNA-binding domain-containing protein</fullName>
    </recommendedName>
</protein>
<dbReference type="Gene3D" id="1.10.8.1120">
    <property type="entry name" value="Histone RNA hairpin-binding protein RNA-binding domain"/>
    <property type="match status" value="1"/>
</dbReference>
<dbReference type="GO" id="GO:0051028">
    <property type="term" value="P:mRNA transport"/>
    <property type="evidence" value="ECO:0007669"/>
    <property type="project" value="TreeGrafter"/>
</dbReference>
<dbReference type="PANTHER" id="PTHR17408:SF0">
    <property type="entry name" value="HISTONE RNA HAIRPIN-BINDING PROTEIN"/>
    <property type="match status" value="1"/>
</dbReference>
<dbReference type="InterPro" id="IPR038294">
    <property type="entry name" value="SLBP_RNA_bind_sf"/>
</dbReference>
<gene>
    <name evidence="5" type="ORF">HK099_004833</name>
</gene>
<dbReference type="GO" id="GO:0006398">
    <property type="term" value="P:mRNA 3'-end processing by stem-loop binding and cleavage"/>
    <property type="evidence" value="ECO:0007669"/>
    <property type="project" value="TreeGrafter"/>
</dbReference>
<dbReference type="PANTHER" id="PTHR17408">
    <property type="entry name" value="HISTONE RNA HAIRPIN-BINDING PROTEIN"/>
    <property type="match status" value="1"/>
</dbReference>
<feature type="transmembrane region" description="Helical" evidence="3">
    <location>
        <begin position="340"/>
        <end position="370"/>
    </location>
</feature>
<keyword evidence="3" id="KW-0472">Membrane</keyword>
<feature type="non-terminal residue" evidence="5">
    <location>
        <position position="391"/>
    </location>
</feature>
<keyword evidence="2" id="KW-0694">RNA-binding</keyword>
<evidence type="ECO:0000313" key="6">
    <source>
        <dbReference type="Proteomes" id="UP001211065"/>
    </source>
</evidence>
<sequence>MQQPRMPFQDITGSNNLLYHSNLNSLNIKRAQESKLPLLTEKELERRLFQRQKQIDIGKSTKGYYNYIQSIPKHTRIKRVHPITPRKDIKCSKRAWDGYYKQWRRQLHRWDDESDLNEFDSSNINEDEFDLDLFSINNNFVLEDEIQLPKFEQKENFLKDNSNLQSVPSFCQDYQQFRQQNFYHGKNFDDTGESYRECNDLNLKTNGINFRILNCPSDEIINGVVCKEIIPLITESSSLKTSLQKKNSSLQTAATQPQANPLSTTTRDTPNVLLIPASSYVALGMGYFIVTPSIWGLVLCHLLISVAIVLASIIALFSLIMPLQAYGLGKVIPAAAAWPISIALTIIETAIATLLVGVVYLQAFALDHIFDKVMEKKGRKQIRVKTKASRG</sequence>
<organism evidence="5 6">
    <name type="scientific">Clydaea vesicula</name>
    <dbReference type="NCBI Taxonomy" id="447962"/>
    <lineage>
        <taxon>Eukaryota</taxon>
        <taxon>Fungi</taxon>
        <taxon>Fungi incertae sedis</taxon>
        <taxon>Chytridiomycota</taxon>
        <taxon>Chytridiomycota incertae sedis</taxon>
        <taxon>Chytridiomycetes</taxon>
        <taxon>Lobulomycetales</taxon>
        <taxon>Lobulomycetaceae</taxon>
        <taxon>Clydaea</taxon>
    </lineage>
</organism>
<dbReference type="Proteomes" id="UP001211065">
    <property type="component" value="Unassembled WGS sequence"/>
</dbReference>
<dbReference type="GO" id="GO:0071207">
    <property type="term" value="F:histone pre-mRNA stem-loop binding"/>
    <property type="evidence" value="ECO:0007669"/>
    <property type="project" value="TreeGrafter"/>
</dbReference>
<feature type="transmembrane region" description="Helical" evidence="3">
    <location>
        <begin position="272"/>
        <end position="290"/>
    </location>
</feature>
<dbReference type="InterPro" id="IPR029344">
    <property type="entry name" value="SLBP_RNA_bind"/>
</dbReference>
<name>A0AAD5U1B4_9FUNG</name>
<evidence type="ECO:0000313" key="5">
    <source>
        <dbReference type="EMBL" id="KAJ3219066.1"/>
    </source>
</evidence>
<keyword evidence="3" id="KW-0812">Transmembrane</keyword>
<evidence type="ECO:0000256" key="2">
    <source>
        <dbReference type="ARBA" id="ARBA00022884"/>
    </source>
</evidence>
<dbReference type="GO" id="GO:0005737">
    <property type="term" value="C:cytoplasm"/>
    <property type="evidence" value="ECO:0007669"/>
    <property type="project" value="TreeGrafter"/>
</dbReference>
<dbReference type="Pfam" id="PF15247">
    <property type="entry name" value="SLBP_RNA_bind"/>
    <property type="match status" value="1"/>
</dbReference>
<accession>A0AAD5U1B4</accession>
<reference evidence="5" key="1">
    <citation type="submission" date="2020-05" db="EMBL/GenBank/DDBJ databases">
        <title>Phylogenomic resolution of chytrid fungi.</title>
        <authorList>
            <person name="Stajich J.E."/>
            <person name="Amses K."/>
            <person name="Simmons R."/>
            <person name="Seto K."/>
            <person name="Myers J."/>
            <person name="Bonds A."/>
            <person name="Quandt C.A."/>
            <person name="Barry K."/>
            <person name="Liu P."/>
            <person name="Grigoriev I."/>
            <person name="Longcore J.E."/>
            <person name="James T.Y."/>
        </authorList>
    </citation>
    <scope>NUCLEOTIDE SEQUENCE</scope>
    <source>
        <strain evidence="5">JEL0476</strain>
    </source>
</reference>
<dbReference type="EMBL" id="JADGJW010000353">
    <property type="protein sequence ID" value="KAJ3219066.1"/>
    <property type="molecule type" value="Genomic_DNA"/>
</dbReference>
<dbReference type="FunFam" id="1.10.8.1120:FF:000001">
    <property type="entry name" value="Histone RNA hairpin-binding protein-like"/>
    <property type="match status" value="1"/>
</dbReference>
<comment type="similarity">
    <text evidence="1">Belongs to the SLBP family.</text>
</comment>
<evidence type="ECO:0000259" key="4">
    <source>
        <dbReference type="Pfam" id="PF15247"/>
    </source>
</evidence>
<keyword evidence="6" id="KW-1185">Reference proteome</keyword>
<dbReference type="InterPro" id="IPR026502">
    <property type="entry name" value="SLBP1/SLBP2"/>
</dbReference>